<keyword evidence="3 4" id="KW-0012">Acyltransferase</keyword>
<keyword evidence="4" id="KW-0046">Antibiotic resistance</keyword>
<dbReference type="InterPro" id="IPR003679">
    <property type="entry name" value="Amioglycoside_AcTrfase"/>
</dbReference>
<dbReference type="Pfam" id="PF02522">
    <property type="entry name" value="Antibiotic_NAT"/>
    <property type="match status" value="1"/>
</dbReference>
<protein>
    <recommendedName>
        <fullName evidence="4">Aminoglycoside N(3)-acetyltransferase</fullName>
        <ecNumber evidence="4">2.3.1.-</ecNumber>
    </recommendedName>
</protein>
<accession>A0A318S3X5</accession>
<keyword evidence="6" id="KW-1185">Reference proteome</keyword>
<comment type="catalytic activity">
    <reaction evidence="4">
        <text>a 2-deoxystreptamine antibiotic + acetyl-CoA = an N(3)-acetyl-2-deoxystreptamine antibiotic + CoA + H(+)</text>
        <dbReference type="Rhea" id="RHEA:12665"/>
        <dbReference type="ChEBI" id="CHEBI:15378"/>
        <dbReference type="ChEBI" id="CHEBI:57287"/>
        <dbReference type="ChEBI" id="CHEBI:57288"/>
        <dbReference type="ChEBI" id="CHEBI:57921"/>
        <dbReference type="ChEBI" id="CHEBI:77452"/>
        <dbReference type="EC" id="2.3.1.81"/>
    </reaction>
</comment>
<evidence type="ECO:0000256" key="2">
    <source>
        <dbReference type="ARBA" id="ARBA00022679"/>
    </source>
</evidence>
<evidence type="ECO:0000256" key="4">
    <source>
        <dbReference type="RuleBase" id="RU365031"/>
    </source>
</evidence>
<gene>
    <name evidence="5" type="ORF">DES52_11093</name>
</gene>
<dbReference type="GO" id="GO:0046677">
    <property type="term" value="P:response to antibiotic"/>
    <property type="evidence" value="ECO:0007669"/>
    <property type="project" value="UniProtKB-KW"/>
</dbReference>
<proteinExistence type="inferred from homology"/>
<evidence type="ECO:0000256" key="3">
    <source>
        <dbReference type="ARBA" id="ARBA00023315"/>
    </source>
</evidence>
<comment type="similarity">
    <text evidence="1 4">Belongs to the antibiotic N-acetyltransferase family.</text>
</comment>
<dbReference type="Proteomes" id="UP000248326">
    <property type="component" value="Unassembled WGS sequence"/>
</dbReference>
<dbReference type="InterPro" id="IPR028345">
    <property type="entry name" value="Antibiotic_NAT-like"/>
</dbReference>
<dbReference type="EC" id="2.3.1.-" evidence="4"/>
<dbReference type="PANTHER" id="PTHR11104">
    <property type="entry name" value="AMINOGLYCOSIDE N3-ACETYLTRANSFERASE"/>
    <property type="match status" value="1"/>
</dbReference>
<comment type="caution">
    <text evidence="5">The sequence shown here is derived from an EMBL/GenBank/DDBJ whole genome shotgun (WGS) entry which is preliminary data.</text>
</comment>
<name>A0A318S3X5_9DEIO</name>
<dbReference type="OrthoDB" id="7330654at2"/>
<reference evidence="5 6" key="1">
    <citation type="submission" date="2018-06" db="EMBL/GenBank/DDBJ databases">
        <title>Genomic Encyclopedia of Type Strains, Phase IV (KMG-IV): sequencing the most valuable type-strain genomes for metagenomic binning, comparative biology and taxonomic classification.</title>
        <authorList>
            <person name="Goeker M."/>
        </authorList>
    </citation>
    <scope>NUCLEOTIDE SEQUENCE [LARGE SCALE GENOMIC DNA]</scope>
    <source>
        <strain evidence="5 6">DSM 18048</strain>
    </source>
</reference>
<dbReference type="SUPFAM" id="SSF110710">
    <property type="entry name" value="TTHA0583/YokD-like"/>
    <property type="match status" value="1"/>
</dbReference>
<dbReference type="AlphaFoldDB" id="A0A318S3X5"/>
<evidence type="ECO:0000313" key="6">
    <source>
        <dbReference type="Proteomes" id="UP000248326"/>
    </source>
</evidence>
<dbReference type="GO" id="GO:0046353">
    <property type="term" value="F:aminoglycoside 3-N-acetyltransferase activity"/>
    <property type="evidence" value="ECO:0007669"/>
    <property type="project" value="UniProtKB-EC"/>
</dbReference>
<dbReference type="EMBL" id="QJSX01000010">
    <property type="protein sequence ID" value="PYE53109.1"/>
    <property type="molecule type" value="Genomic_DNA"/>
</dbReference>
<dbReference type="PANTHER" id="PTHR11104:SF0">
    <property type="entry name" value="SPBETA PROPHAGE-DERIVED AMINOGLYCOSIDE N(3')-ACETYLTRANSFERASE-LIKE PROTEIN YOKD"/>
    <property type="match status" value="1"/>
</dbReference>
<organism evidence="5 6">
    <name type="scientific">Deinococcus yavapaiensis KR-236</name>
    <dbReference type="NCBI Taxonomy" id="694435"/>
    <lineage>
        <taxon>Bacteria</taxon>
        <taxon>Thermotogati</taxon>
        <taxon>Deinococcota</taxon>
        <taxon>Deinococci</taxon>
        <taxon>Deinococcales</taxon>
        <taxon>Deinococcaceae</taxon>
        <taxon>Deinococcus</taxon>
    </lineage>
</organism>
<evidence type="ECO:0000256" key="1">
    <source>
        <dbReference type="ARBA" id="ARBA00006383"/>
    </source>
</evidence>
<sequence>MSTFSGERRSIAIADVPRTRRNLAADLADLGVRAGMTVLVHSSLSALGWVAGGPVAVIQALQDVVTPSGTIVMPAYSGDLSDPAHWRNPPVPEAWWPIIREETSAYDPHLTPVRGVGRIPELFRSFPGVSRSSHPTGSLAAWGRHARFVTEHHSLEDSMGEGSPFARVYDLDGHVLLLGTDRNSSLHLAEHRAGIRERQRQGAPIIENGVRMWKEYWDLAYDDEDFPPVKAAFDRTGRVTFGQVGSAACRLMRQREVVDFAVEWFKEKSGGVEGS</sequence>
<dbReference type="RefSeq" id="WP_110887314.1">
    <property type="nucleotide sequence ID" value="NZ_QJSX01000010.1"/>
</dbReference>
<keyword evidence="2 4" id="KW-0808">Transferase</keyword>
<evidence type="ECO:0000313" key="5">
    <source>
        <dbReference type="EMBL" id="PYE53109.1"/>
    </source>
</evidence>